<keyword evidence="2" id="KW-0472">Membrane</keyword>
<evidence type="ECO:0000313" key="4">
    <source>
        <dbReference type="Proteomes" id="UP000030664"/>
    </source>
</evidence>
<protein>
    <submittedName>
        <fullName evidence="3">Uncharacterized protein</fullName>
    </submittedName>
</protein>
<evidence type="ECO:0000256" key="1">
    <source>
        <dbReference type="SAM" id="MobiDB-lite"/>
    </source>
</evidence>
<evidence type="ECO:0000313" key="3">
    <source>
        <dbReference type="EMBL" id="KHE73875.1"/>
    </source>
</evidence>
<dbReference type="RefSeq" id="WP_035964976.1">
    <property type="nucleotide sequence ID" value="NZ_JAQDQD010000005.1"/>
</dbReference>
<evidence type="ECO:0000256" key="2">
    <source>
        <dbReference type="SAM" id="Phobius"/>
    </source>
</evidence>
<reference evidence="3 4" key="1">
    <citation type="submission" date="2014-09" db="EMBL/GenBank/DDBJ databases">
        <title>High-quality draft genome sequence of Kocuria marina SO9-6, an actinobacterium isolated from a copper mine.</title>
        <authorList>
            <person name="Castro D.B."/>
            <person name="Pereira L.B."/>
            <person name="Silva M.V."/>
            <person name="Silva B.P."/>
            <person name="Zanardi B.R."/>
            <person name="Carlos C."/>
            <person name="Belgini D.R."/>
            <person name="Limache E.G."/>
            <person name="Lacerda G.V."/>
            <person name="Nery M.B."/>
            <person name="Gomes M.B."/>
            <person name="Souza S."/>
            <person name="Silva T.M."/>
            <person name="Rodrigues V.D."/>
            <person name="Paulino L.C."/>
            <person name="Vicentini R."/>
            <person name="Ferraz L.F."/>
            <person name="Ottoboni L.M."/>
        </authorList>
    </citation>
    <scope>NUCLEOTIDE SEQUENCE [LARGE SCALE GENOMIC DNA]</scope>
    <source>
        <strain evidence="3 4">SO9-6</strain>
    </source>
</reference>
<comment type="caution">
    <text evidence="3">The sequence shown here is derived from an EMBL/GenBank/DDBJ whole genome shotgun (WGS) entry which is preliminary data.</text>
</comment>
<proteinExistence type="predicted"/>
<feature type="compositionally biased region" description="Basic and acidic residues" evidence="1">
    <location>
        <begin position="37"/>
        <end position="55"/>
    </location>
</feature>
<dbReference type="EMBL" id="JROM01000045">
    <property type="protein sequence ID" value="KHE73875.1"/>
    <property type="molecule type" value="Genomic_DNA"/>
</dbReference>
<keyword evidence="2" id="KW-0812">Transmembrane</keyword>
<feature type="transmembrane region" description="Helical" evidence="2">
    <location>
        <begin position="61"/>
        <end position="79"/>
    </location>
</feature>
<dbReference type="eggNOG" id="ENOG5031RM2">
    <property type="taxonomic scope" value="Bacteria"/>
</dbReference>
<gene>
    <name evidence="3" type="ORF">AS25_10685</name>
</gene>
<sequence length="83" mass="9112">MNTSPRTPSPDDGRDAGPSDRNLPDNDGAPGPLSEASSRRGANEPRREGHRINPARMEVRVRRIALVGLVLVPLIYFIVQSLR</sequence>
<organism evidence="3 4">
    <name type="scientific">Kocuria marina</name>
    <dbReference type="NCBI Taxonomy" id="223184"/>
    <lineage>
        <taxon>Bacteria</taxon>
        <taxon>Bacillati</taxon>
        <taxon>Actinomycetota</taxon>
        <taxon>Actinomycetes</taxon>
        <taxon>Micrococcales</taxon>
        <taxon>Micrococcaceae</taxon>
        <taxon>Kocuria</taxon>
    </lineage>
</organism>
<accession>A0A0B0DAT5</accession>
<dbReference type="Proteomes" id="UP000030664">
    <property type="component" value="Unassembled WGS sequence"/>
</dbReference>
<feature type="compositionally biased region" description="Basic and acidic residues" evidence="1">
    <location>
        <begin position="9"/>
        <end position="24"/>
    </location>
</feature>
<keyword evidence="2" id="KW-1133">Transmembrane helix</keyword>
<dbReference type="AlphaFoldDB" id="A0A0B0DAT5"/>
<name>A0A0B0DAT5_9MICC</name>
<feature type="region of interest" description="Disordered" evidence="1">
    <location>
        <begin position="1"/>
        <end position="55"/>
    </location>
</feature>